<keyword evidence="2" id="KW-0433">Leucine-rich repeat</keyword>
<keyword evidence="6" id="KW-1185">Reference proteome</keyword>
<gene>
    <name evidence="5" type="ORF">ACHAWO_010568</name>
</gene>
<evidence type="ECO:0000313" key="6">
    <source>
        <dbReference type="Proteomes" id="UP001530400"/>
    </source>
</evidence>
<dbReference type="InterPro" id="IPR051848">
    <property type="entry name" value="PGIP"/>
</dbReference>
<protein>
    <recommendedName>
        <fullName evidence="7">L domain-like protein</fullName>
    </recommendedName>
</protein>
<dbReference type="Proteomes" id="UP001530400">
    <property type="component" value="Unassembled WGS sequence"/>
</dbReference>
<dbReference type="EMBL" id="JALLPJ020000663">
    <property type="protein sequence ID" value="KAL3786156.1"/>
    <property type="molecule type" value="Genomic_DNA"/>
</dbReference>
<sequence>MIGLSSLEVETPRRPQNPYGRNSSSSHAASNARLYFMICLTIFTLYGLFNMSGAGDPEPYSLTGDAAGGWGVEHNHAIEHHDTSLISAEQRASTSSNSITYPTVDMAAFDDTDFLEEDFILALTPFISIPQHARPEYELYQTDGLEFDITELFSDKNTAHGLAYDFIANRDKRKLKPEDPQLIQRYALTLLFYATGGHDENNPAEEATNRGGWNSDMAHFLTGLHECHWAKKSLKDQFWEMLSMEGDDDTKVGVTKCNDEMEVTEIRLANLNLIGFIPEEIKWLNVLQSLDVQNNHISGPIPESLGELDELRYLSLDGNNFSGSIPDVFHELTKLERAYLNFNDFNGAMPPSLCTLREEGSLMDLWSDCGGYPITCTCCTVCCDFVAECDSMQSQNGDDRE</sequence>
<evidence type="ECO:0000256" key="4">
    <source>
        <dbReference type="SAM" id="MobiDB-lite"/>
    </source>
</evidence>
<dbReference type="InterPro" id="IPR001611">
    <property type="entry name" value="Leu-rich_rpt"/>
</dbReference>
<dbReference type="AlphaFoldDB" id="A0ABD3PFW4"/>
<dbReference type="FunFam" id="3.80.10.10:FF:000041">
    <property type="entry name" value="LRR receptor-like serine/threonine-protein kinase ERECTA"/>
    <property type="match status" value="1"/>
</dbReference>
<dbReference type="PANTHER" id="PTHR48059:SF30">
    <property type="entry name" value="OS06G0587000 PROTEIN"/>
    <property type="match status" value="1"/>
</dbReference>
<comment type="caution">
    <text evidence="5">The sequence shown here is derived from an EMBL/GenBank/DDBJ whole genome shotgun (WGS) entry which is preliminary data.</text>
</comment>
<dbReference type="Pfam" id="PF13855">
    <property type="entry name" value="LRR_8"/>
    <property type="match status" value="1"/>
</dbReference>
<evidence type="ECO:0000256" key="1">
    <source>
        <dbReference type="ARBA" id="ARBA00004196"/>
    </source>
</evidence>
<accession>A0ABD3PFW4</accession>
<dbReference type="PANTHER" id="PTHR48059">
    <property type="entry name" value="POLYGALACTURONASE INHIBITOR 1"/>
    <property type="match status" value="1"/>
</dbReference>
<proteinExistence type="predicted"/>
<dbReference type="Gene3D" id="3.80.10.10">
    <property type="entry name" value="Ribonuclease Inhibitor"/>
    <property type="match status" value="1"/>
</dbReference>
<evidence type="ECO:0000256" key="2">
    <source>
        <dbReference type="ARBA" id="ARBA00022614"/>
    </source>
</evidence>
<name>A0ABD3PFW4_9STRA</name>
<dbReference type="InterPro" id="IPR032675">
    <property type="entry name" value="LRR_dom_sf"/>
</dbReference>
<dbReference type="SUPFAM" id="SSF52058">
    <property type="entry name" value="L domain-like"/>
    <property type="match status" value="1"/>
</dbReference>
<reference evidence="5 6" key="1">
    <citation type="submission" date="2024-10" db="EMBL/GenBank/DDBJ databases">
        <title>Updated reference genomes for cyclostephanoid diatoms.</title>
        <authorList>
            <person name="Roberts W.R."/>
            <person name="Alverson A.J."/>
        </authorList>
    </citation>
    <scope>NUCLEOTIDE SEQUENCE [LARGE SCALE GENOMIC DNA]</scope>
    <source>
        <strain evidence="5 6">AJA010-31</strain>
    </source>
</reference>
<evidence type="ECO:0008006" key="7">
    <source>
        <dbReference type="Google" id="ProtNLM"/>
    </source>
</evidence>
<keyword evidence="3" id="KW-0677">Repeat</keyword>
<organism evidence="5 6">
    <name type="scientific">Cyclotella atomus</name>
    <dbReference type="NCBI Taxonomy" id="382360"/>
    <lineage>
        <taxon>Eukaryota</taxon>
        <taxon>Sar</taxon>
        <taxon>Stramenopiles</taxon>
        <taxon>Ochrophyta</taxon>
        <taxon>Bacillariophyta</taxon>
        <taxon>Coscinodiscophyceae</taxon>
        <taxon>Thalassiosirophycidae</taxon>
        <taxon>Stephanodiscales</taxon>
        <taxon>Stephanodiscaceae</taxon>
        <taxon>Cyclotella</taxon>
    </lineage>
</organism>
<comment type="subcellular location">
    <subcellularLocation>
        <location evidence="1">Cell envelope</location>
    </subcellularLocation>
</comment>
<feature type="region of interest" description="Disordered" evidence="4">
    <location>
        <begin position="1"/>
        <end position="26"/>
    </location>
</feature>
<evidence type="ECO:0000256" key="3">
    <source>
        <dbReference type="ARBA" id="ARBA00022737"/>
    </source>
</evidence>
<evidence type="ECO:0000313" key="5">
    <source>
        <dbReference type="EMBL" id="KAL3786156.1"/>
    </source>
</evidence>